<organism evidence="1 2">
    <name type="scientific">Spirodela intermedia</name>
    <name type="common">Intermediate duckweed</name>
    <dbReference type="NCBI Taxonomy" id="51605"/>
    <lineage>
        <taxon>Eukaryota</taxon>
        <taxon>Viridiplantae</taxon>
        <taxon>Streptophyta</taxon>
        <taxon>Embryophyta</taxon>
        <taxon>Tracheophyta</taxon>
        <taxon>Spermatophyta</taxon>
        <taxon>Magnoliopsida</taxon>
        <taxon>Liliopsida</taxon>
        <taxon>Araceae</taxon>
        <taxon>Lemnoideae</taxon>
        <taxon>Spirodela</taxon>
    </lineage>
</organism>
<dbReference type="SUPFAM" id="SSF63829">
    <property type="entry name" value="Calcium-dependent phosphotriesterase"/>
    <property type="match status" value="1"/>
</dbReference>
<gene>
    <name evidence="1" type="ORF">SI8410_06009051</name>
</gene>
<proteinExistence type="predicted"/>
<accession>A0A7I8KM70</accession>
<dbReference type="InterPro" id="IPR011042">
    <property type="entry name" value="6-blade_b-propeller_TolB-like"/>
</dbReference>
<dbReference type="Proteomes" id="UP000663760">
    <property type="component" value="Chromosome 6"/>
</dbReference>
<reference evidence="1" key="1">
    <citation type="submission" date="2020-02" db="EMBL/GenBank/DDBJ databases">
        <authorList>
            <person name="Scholz U."/>
            <person name="Mascher M."/>
            <person name="Fiebig A."/>
        </authorList>
    </citation>
    <scope>NUCLEOTIDE SEQUENCE</scope>
</reference>
<evidence type="ECO:0000313" key="1">
    <source>
        <dbReference type="EMBL" id="CAA7398386.1"/>
    </source>
</evidence>
<evidence type="ECO:0000313" key="2">
    <source>
        <dbReference type="Proteomes" id="UP000663760"/>
    </source>
</evidence>
<dbReference type="Gene3D" id="2.120.10.30">
    <property type="entry name" value="TolB, C-terminal domain"/>
    <property type="match status" value="1"/>
</dbReference>
<dbReference type="OrthoDB" id="1902639at2759"/>
<keyword evidence="2" id="KW-1185">Reference proteome</keyword>
<dbReference type="EMBL" id="LR746269">
    <property type="protein sequence ID" value="CAA7398386.1"/>
    <property type="molecule type" value="Genomic_DNA"/>
</dbReference>
<dbReference type="PANTHER" id="PTHR31460:SF0">
    <property type="entry name" value="CALCIUM-DEPENDENT PHOSPHOTRIESTERASE SUPERFAMILY PROTEIN-RELATED"/>
    <property type="match status" value="1"/>
</dbReference>
<dbReference type="GO" id="GO:0005783">
    <property type="term" value="C:endoplasmic reticulum"/>
    <property type="evidence" value="ECO:0007669"/>
    <property type="project" value="TreeGrafter"/>
</dbReference>
<protein>
    <submittedName>
        <fullName evidence="1">Uncharacterized protein</fullName>
    </submittedName>
</protein>
<dbReference type="InterPro" id="IPR053224">
    <property type="entry name" value="Sensory_adhesion_molecule"/>
</dbReference>
<sequence>MGLCRRFCCSRGPLLVLFLASAVPLGVIFSLERTKNTSETFEYRSRGWIRECAKWDADRHRFLVSTFFDGGVAQIPLPGGAAAPPDTTLEEQSALHDPAVAGNASVGILVDAPRRRLLVVYSDLLRHRYSALAAYDLSSWRRLFLAQLSGPNDEPSDADDATLDGEGNAYVTDAKTNKLWKIGAGGELLGEIRSSVGLNGIVYHPNGYLLVVHTFGAQLFRVDPSTAGVEVVQVTGGSLLLGDGLELLSPTRLVVAGTPSGRFVESGDDWRTAAIAEIYRGPMHRIASSVTVKDGKVFLSHLIGGGLSARTHLITEAVFSPVKGKQP</sequence>
<dbReference type="AlphaFoldDB" id="A0A7I8KM70"/>
<name>A0A7I8KM70_SPIIN</name>
<dbReference type="PANTHER" id="PTHR31460">
    <property type="match status" value="1"/>
</dbReference>